<dbReference type="Proteomes" id="UP000266841">
    <property type="component" value="Unassembled WGS sequence"/>
</dbReference>
<dbReference type="InterPro" id="IPR044842">
    <property type="entry name" value="ALKBH9B/ALKBH10B-like"/>
</dbReference>
<keyword evidence="4" id="KW-1185">Reference proteome</keyword>
<dbReference type="PANTHER" id="PTHR31447:SF23">
    <property type="entry name" value="2-OXOGLUTARATE AND FE(II)-DEPENDENT OXYGENASE SUPERFAMILY PROTEIN"/>
    <property type="match status" value="1"/>
</dbReference>
<protein>
    <recommendedName>
        <fullName evidence="2">Fe2OG dioxygenase domain-containing protein</fullName>
    </recommendedName>
</protein>
<comment type="caution">
    <text evidence="3">The sequence shown here is derived from an EMBL/GenBank/DDBJ whole genome shotgun (WGS) entry which is preliminary data.</text>
</comment>
<accession>K0S958</accession>
<evidence type="ECO:0000259" key="2">
    <source>
        <dbReference type="PROSITE" id="PS51471"/>
    </source>
</evidence>
<reference evidence="3 4" key="1">
    <citation type="journal article" date="2012" name="Genome Biol.">
        <title>Genome and low-iron response of an oceanic diatom adapted to chronic iron limitation.</title>
        <authorList>
            <person name="Lommer M."/>
            <person name="Specht M."/>
            <person name="Roy A.S."/>
            <person name="Kraemer L."/>
            <person name="Andreson R."/>
            <person name="Gutowska M.A."/>
            <person name="Wolf J."/>
            <person name="Bergner S.V."/>
            <person name="Schilhabel M.B."/>
            <person name="Klostermeier U.C."/>
            <person name="Beiko R.G."/>
            <person name="Rosenstiel P."/>
            <person name="Hippler M."/>
            <person name="Laroche J."/>
        </authorList>
    </citation>
    <scope>NUCLEOTIDE SEQUENCE [LARGE SCALE GENOMIC DNA]</scope>
    <source>
        <strain evidence="3 4">CCMP1005</strain>
    </source>
</reference>
<evidence type="ECO:0000313" key="4">
    <source>
        <dbReference type="Proteomes" id="UP000266841"/>
    </source>
</evidence>
<feature type="compositionally biased region" description="Basic residues" evidence="1">
    <location>
        <begin position="380"/>
        <end position="389"/>
    </location>
</feature>
<proteinExistence type="predicted"/>
<feature type="region of interest" description="Disordered" evidence="1">
    <location>
        <begin position="1"/>
        <end position="32"/>
    </location>
</feature>
<dbReference type="InterPro" id="IPR027450">
    <property type="entry name" value="AlkB-like"/>
</dbReference>
<feature type="compositionally biased region" description="Basic and acidic residues" evidence="1">
    <location>
        <begin position="361"/>
        <end position="379"/>
    </location>
</feature>
<dbReference type="eggNOG" id="KOG4176">
    <property type="taxonomic scope" value="Eukaryota"/>
</dbReference>
<dbReference type="InterPro" id="IPR037151">
    <property type="entry name" value="AlkB-like_sf"/>
</dbReference>
<dbReference type="Gene3D" id="2.60.120.590">
    <property type="entry name" value="Alpha-ketoglutarate-dependent dioxygenase AlkB-like"/>
    <property type="match status" value="1"/>
</dbReference>
<evidence type="ECO:0000313" key="3">
    <source>
        <dbReference type="EMBL" id="EJK62658.1"/>
    </source>
</evidence>
<gene>
    <name evidence="3" type="ORF">THAOC_16720</name>
</gene>
<dbReference type="OrthoDB" id="760108at2759"/>
<evidence type="ECO:0000256" key="1">
    <source>
        <dbReference type="SAM" id="MobiDB-lite"/>
    </source>
</evidence>
<dbReference type="GO" id="GO:0032451">
    <property type="term" value="F:demethylase activity"/>
    <property type="evidence" value="ECO:0007669"/>
    <property type="project" value="InterPro"/>
</dbReference>
<dbReference type="InterPro" id="IPR005123">
    <property type="entry name" value="Oxoglu/Fe-dep_dioxygenase_dom"/>
</dbReference>
<name>K0S958_THAOC</name>
<dbReference type="PROSITE" id="PS51471">
    <property type="entry name" value="FE2OG_OXY"/>
    <property type="match status" value="1"/>
</dbReference>
<dbReference type="EMBL" id="AGNL01018709">
    <property type="protein sequence ID" value="EJK62658.1"/>
    <property type="molecule type" value="Genomic_DNA"/>
</dbReference>
<sequence length="396" mass="44494">MRYRRAGTTARHQRGGTTQRRKATTQTQRRRPGPIQKVLILRRSVDTTAWAGSRSPHLRASTFYEIPPKSGSTTLRNMPKRKRTAECAVSKVGETFELVDDNNVNILAGLVLHNDVITKAQEDELISFVQSQCERGRSGQLRKPTYLRSSGARSRGNQREALQYGGFFDFNKARPGKRGLVPEFPPVLVKLVSHLMDKGYLPHEVKPDSCIINQYGEGDCIPPHVDHESYERPISTLSLLGEEAMLLGTKFKTVKNCTWKPIVGQSVLLPRRSLLVLGGNSGNISKHCISACTRRRISITLRKQPPPDWVPRSNYLAKSVEIKSGAKKPLSGSAKRRKKMMKQRGIITQDDGAPQRQVHPTIEDAKPASKKERKSEKQARRNARRRAKKQQAAIET</sequence>
<dbReference type="GO" id="GO:0003729">
    <property type="term" value="F:mRNA binding"/>
    <property type="evidence" value="ECO:0007669"/>
    <property type="project" value="InterPro"/>
</dbReference>
<feature type="region of interest" description="Disordered" evidence="1">
    <location>
        <begin position="326"/>
        <end position="396"/>
    </location>
</feature>
<organism evidence="3 4">
    <name type="scientific">Thalassiosira oceanica</name>
    <name type="common">Marine diatom</name>
    <dbReference type="NCBI Taxonomy" id="159749"/>
    <lineage>
        <taxon>Eukaryota</taxon>
        <taxon>Sar</taxon>
        <taxon>Stramenopiles</taxon>
        <taxon>Ochrophyta</taxon>
        <taxon>Bacillariophyta</taxon>
        <taxon>Coscinodiscophyceae</taxon>
        <taxon>Thalassiosirophycidae</taxon>
        <taxon>Thalassiosirales</taxon>
        <taxon>Thalassiosiraceae</taxon>
        <taxon>Thalassiosira</taxon>
    </lineage>
</organism>
<dbReference type="PANTHER" id="PTHR31447">
    <property type="entry name" value="HYDROXYPROLINE-RICH GLYCOPROTEIN FAMILY PROTEIN-RELATED"/>
    <property type="match status" value="1"/>
</dbReference>
<dbReference type="AlphaFoldDB" id="K0S958"/>
<feature type="domain" description="Fe2OG dioxygenase" evidence="2">
    <location>
        <begin position="206"/>
        <end position="305"/>
    </location>
</feature>
<dbReference type="SUPFAM" id="SSF51197">
    <property type="entry name" value="Clavaminate synthase-like"/>
    <property type="match status" value="1"/>
</dbReference>
<dbReference type="GO" id="GO:0006402">
    <property type="term" value="P:mRNA catabolic process"/>
    <property type="evidence" value="ECO:0007669"/>
    <property type="project" value="InterPro"/>
</dbReference>
<dbReference type="Pfam" id="PF13532">
    <property type="entry name" value="2OG-FeII_Oxy_2"/>
    <property type="match status" value="1"/>
</dbReference>